<dbReference type="Proteomes" id="UP001233535">
    <property type="component" value="Unassembled WGS sequence"/>
</dbReference>
<comment type="caution">
    <text evidence="1">The sequence shown here is derived from an EMBL/GenBank/DDBJ whole genome shotgun (WGS) entry which is preliminary data.</text>
</comment>
<proteinExistence type="predicted"/>
<accession>A0ABU1CFF4</accession>
<protein>
    <submittedName>
        <fullName evidence="1">Uncharacterized protein</fullName>
    </submittedName>
</protein>
<evidence type="ECO:0000313" key="2">
    <source>
        <dbReference type="Proteomes" id="UP001233535"/>
    </source>
</evidence>
<organism evidence="1 2">
    <name type="scientific">Lysobacter arvi</name>
    <dbReference type="NCBI Taxonomy" id="3038776"/>
    <lineage>
        <taxon>Bacteria</taxon>
        <taxon>Pseudomonadati</taxon>
        <taxon>Pseudomonadota</taxon>
        <taxon>Gammaproteobacteria</taxon>
        <taxon>Lysobacterales</taxon>
        <taxon>Lysobacteraceae</taxon>
        <taxon>Lysobacter</taxon>
    </lineage>
</organism>
<name>A0ABU1CFF4_9GAMM</name>
<dbReference type="RefSeq" id="WP_309262814.1">
    <property type="nucleotide sequence ID" value="NZ_JARUHG010000003.1"/>
</dbReference>
<gene>
    <name evidence="1" type="ORF">P8609_12030</name>
</gene>
<evidence type="ECO:0000313" key="1">
    <source>
        <dbReference type="EMBL" id="MDR0183688.1"/>
    </source>
</evidence>
<sequence length="67" mass="7440">MTSAGFRARCTRNTARYVRVPWFAFAIVVPERPRTGTQLALIAHVALATPDPDASDNTDTLRVAIRR</sequence>
<reference evidence="1 2" key="1">
    <citation type="submission" date="2023-04" db="EMBL/GenBank/DDBJ databases">
        <title>Lysobacter sp. strain UC isolated from soil sample.</title>
        <authorList>
            <person name="Choksket S."/>
            <person name="Harshvardhan F."/>
            <person name="Rana R."/>
            <person name="Patil P.B."/>
            <person name="Korpole S."/>
        </authorList>
    </citation>
    <scope>NUCLEOTIDE SEQUENCE [LARGE SCALE GENOMIC DNA]</scope>
    <source>
        <strain evidence="1 2">UC</strain>
    </source>
</reference>
<dbReference type="EMBL" id="JARUHG010000003">
    <property type="protein sequence ID" value="MDR0183688.1"/>
    <property type="molecule type" value="Genomic_DNA"/>
</dbReference>
<keyword evidence="2" id="KW-1185">Reference proteome</keyword>